<dbReference type="AlphaFoldDB" id="A0A173TXU9"/>
<evidence type="ECO:0000313" key="1">
    <source>
        <dbReference type="EMBL" id="CUN06916.1"/>
    </source>
</evidence>
<gene>
    <name evidence="1" type="ORF">ERS852425_02424</name>
</gene>
<name>A0A173TXU9_ANAHA</name>
<dbReference type="EMBL" id="CYXT01000019">
    <property type="protein sequence ID" value="CUN06916.1"/>
    <property type="molecule type" value="Genomic_DNA"/>
</dbReference>
<evidence type="ECO:0000313" key="2">
    <source>
        <dbReference type="Proteomes" id="UP000095598"/>
    </source>
</evidence>
<dbReference type="Proteomes" id="UP000095598">
    <property type="component" value="Unassembled WGS sequence"/>
</dbReference>
<dbReference type="RefSeq" id="WP_055259232.1">
    <property type="nucleotide sequence ID" value="NZ_CYXT01000019.1"/>
</dbReference>
<organism evidence="1 2">
    <name type="scientific">Anaerostipes hadrus</name>
    <dbReference type="NCBI Taxonomy" id="649756"/>
    <lineage>
        <taxon>Bacteria</taxon>
        <taxon>Bacillati</taxon>
        <taxon>Bacillota</taxon>
        <taxon>Clostridia</taxon>
        <taxon>Lachnospirales</taxon>
        <taxon>Lachnospiraceae</taxon>
        <taxon>Anaerostipes</taxon>
    </lineage>
</organism>
<reference evidence="1 2" key="1">
    <citation type="submission" date="2015-09" db="EMBL/GenBank/DDBJ databases">
        <authorList>
            <consortium name="Pathogen Informatics"/>
        </authorList>
    </citation>
    <scope>NUCLEOTIDE SEQUENCE [LARGE SCALE GENOMIC DNA]</scope>
    <source>
        <strain evidence="1 2">2789STDY5608868</strain>
    </source>
</reference>
<sequence length="70" mass="8245">MKKLRKGIEKLVENEDFVSYEEFIFELKEEKEEVKKYLEWRANGGKMNTETLPDGYVEACKKILGGIENE</sequence>
<accession>A0A173TXU9</accession>
<proteinExistence type="predicted"/>
<protein>
    <submittedName>
        <fullName evidence="1">Uncharacterized protein</fullName>
    </submittedName>
</protein>